<name>A0A014MZS1_9HYPO</name>
<evidence type="ECO:0000313" key="3">
    <source>
        <dbReference type="Proteomes" id="UP000030151"/>
    </source>
</evidence>
<accession>A0A014MZS1</accession>
<dbReference type="OrthoDB" id="4937445at2759"/>
<organism evidence="2 3">
    <name type="scientific">Metarhizium robertsii</name>
    <dbReference type="NCBI Taxonomy" id="568076"/>
    <lineage>
        <taxon>Eukaryota</taxon>
        <taxon>Fungi</taxon>
        <taxon>Dikarya</taxon>
        <taxon>Ascomycota</taxon>
        <taxon>Pezizomycotina</taxon>
        <taxon>Sordariomycetes</taxon>
        <taxon>Hypocreomycetidae</taxon>
        <taxon>Hypocreales</taxon>
        <taxon>Clavicipitaceae</taxon>
        <taxon>Metarhizium</taxon>
    </lineage>
</organism>
<dbReference type="EMBL" id="JELW01000031">
    <property type="protein sequence ID" value="EXU97918.1"/>
    <property type="molecule type" value="Genomic_DNA"/>
</dbReference>
<protein>
    <submittedName>
        <fullName evidence="2">Uncharacterized protein</fullName>
    </submittedName>
</protein>
<dbReference type="eggNOG" id="ENOG502TGD2">
    <property type="taxonomic scope" value="Eukaryota"/>
</dbReference>
<reference evidence="2 3" key="1">
    <citation type="submission" date="2014-02" db="EMBL/GenBank/DDBJ databases">
        <title>The genome sequence of the entomopathogenic fungus Metarhizium robertsii ARSEF 2575.</title>
        <authorList>
            <person name="Giuliano Garisto Donzelli B."/>
            <person name="Roe B.A."/>
            <person name="Macmil S.L."/>
            <person name="Krasnoff S.B."/>
            <person name="Gibson D.M."/>
        </authorList>
    </citation>
    <scope>NUCLEOTIDE SEQUENCE [LARGE SCALE GENOMIC DNA]</scope>
    <source>
        <strain evidence="2 3">ARSEF 2575</strain>
    </source>
</reference>
<comment type="caution">
    <text evidence="2">The sequence shown here is derived from an EMBL/GenBank/DDBJ whole genome shotgun (WGS) entry which is preliminary data.</text>
</comment>
<sequence length="294" mass="32930">MESVGAVEATLSSAATTIALVHQGMAAHKLGRAGTKNLLGQVADRGPVDGRLIDQARKDRRTEQYAYYLLSEYARLLEWLADQHFSVPAAAVSWYDPRRVVVGAYRVPLVFANRRCRELKELVDSIKELAGQLVAENVSECLACARLIDVDLTRGTADPSRCECAAYYAVGRPAAQRRFHRLGTSDRGREGEGEEWYLMGIRWFFSALRCFDRLSVRACRVLTGGICTIYTRDVVYLRINSLNRRPTMTPAGSEPRRCQLSRHLEAVTCPNDFPLQPSHYPTTSRLRSPLLPSP</sequence>
<evidence type="ECO:0000313" key="2">
    <source>
        <dbReference type="EMBL" id="EXU97918.1"/>
    </source>
</evidence>
<feature type="region of interest" description="Disordered" evidence="1">
    <location>
        <begin position="275"/>
        <end position="294"/>
    </location>
</feature>
<gene>
    <name evidence="2" type="ORF">X797_008917</name>
</gene>
<proteinExistence type="predicted"/>
<dbReference type="AlphaFoldDB" id="A0A014MZS1"/>
<evidence type="ECO:0000256" key="1">
    <source>
        <dbReference type="SAM" id="MobiDB-lite"/>
    </source>
</evidence>
<dbReference type="HOGENOM" id="CLU_946926_0_0_1"/>
<dbReference type="Proteomes" id="UP000030151">
    <property type="component" value="Unassembled WGS sequence"/>
</dbReference>